<evidence type="ECO:0000313" key="3">
    <source>
        <dbReference type="Proteomes" id="UP000236291"/>
    </source>
</evidence>
<keyword evidence="2" id="KW-0489">Methyltransferase</keyword>
<organism evidence="2 3">
    <name type="scientific">Trifolium pratense</name>
    <name type="common">Red clover</name>
    <dbReference type="NCBI Taxonomy" id="57577"/>
    <lineage>
        <taxon>Eukaryota</taxon>
        <taxon>Viridiplantae</taxon>
        <taxon>Streptophyta</taxon>
        <taxon>Embryophyta</taxon>
        <taxon>Tracheophyta</taxon>
        <taxon>Spermatophyta</taxon>
        <taxon>Magnoliopsida</taxon>
        <taxon>eudicotyledons</taxon>
        <taxon>Gunneridae</taxon>
        <taxon>Pentapetalae</taxon>
        <taxon>rosids</taxon>
        <taxon>fabids</taxon>
        <taxon>Fabales</taxon>
        <taxon>Fabaceae</taxon>
        <taxon>Papilionoideae</taxon>
        <taxon>50 kb inversion clade</taxon>
        <taxon>NPAAA clade</taxon>
        <taxon>Hologalegina</taxon>
        <taxon>IRL clade</taxon>
        <taxon>Trifolieae</taxon>
        <taxon>Trifolium</taxon>
    </lineage>
</organism>
<evidence type="ECO:0000313" key="2">
    <source>
        <dbReference type="EMBL" id="PNY11330.1"/>
    </source>
</evidence>
<evidence type="ECO:0000256" key="1">
    <source>
        <dbReference type="SAM" id="MobiDB-lite"/>
    </source>
</evidence>
<dbReference type="GO" id="GO:0008168">
    <property type="term" value="F:methyltransferase activity"/>
    <property type="evidence" value="ECO:0007669"/>
    <property type="project" value="UniProtKB-KW"/>
</dbReference>
<comment type="caution">
    <text evidence="2">The sequence shown here is derived from an EMBL/GenBank/DDBJ whole genome shotgun (WGS) entry which is preliminary data.</text>
</comment>
<gene>
    <name evidence="2" type="ORF">L195_g007934</name>
</gene>
<reference evidence="2 3" key="2">
    <citation type="journal article" date="2017" name="Front. Plant Sci.">
        <title>Gene Classification and Mining of Molecular Markers Useful in Red Clover (Trifolium pratense) Breeding.</title>
        <authorList>
            <person name="Istvanek J."/>
            <person name="Dluhosova J."/>
            <person name="Dluhos P."/>
            <person name="Patkova L."/>
            <person name="Nedelnik J."/>
            <person name="Repkova J."/>
        </authorList>
    </citation>
    <scope>NUCLEOTIDE SEQUENCE [LARGE SCALE GENOMIC DNA]</scope>
    <source>
        <strain evidence="3">cv. Tatra</strain>
        <tissue evidence="2">Young leaves</tissue>
    </source>
</reference>
<feature type="compositionally biased region" description="Basic and acidic residues" evidence="1">
    <location>
        <begin position="10"/>
        <end position="19"/>
    </location>
</feature>
<keyword evidence="2" id="KW-0808">Transferase</keyword>
<reference evidence="2 3" key="1">
    <citation type="journal article" date="2014" name="Am. J. Bot.">
        <title>Genome assembly and annotation for red clover (Trifolium pratense; Fabaceae).</title>
        <authorList>
            <person name="Istvanek J."/>
            <person name="Jaros M."/>
            <person name="Krenek A."/>
            <person name="Repkova J."/>
        </authorList>
    </citation>
    <scope>NUCLEOTIDE SEQUENCE [LARGE SCALE GENOMIC DNA]</scope>
    <source>
        <strain evidence="3">cv. Tatra</strain>
        <tissue evidence="2">Young leaves</tissue>
    </source>
</reference>
<dbReference type="Proteomes" id="UP000236291">
    <property type="component" value="Unassembled WGS sequence"/>
</dbReference>
<dbReference type="EMBL" id="ASHM01004463">
    <property type="protein sequence ID" value="PNY11330.1"/>
    <property type="molecule type" value="Genomic_DNA"/>
</dbReference>
<dbReference type="InterPro" id="IPR036691">
    <property type="entry name" value="Endo/exonu/phosph_ase_sf"/>
</dbReference>
<proteinExistence type="predicted"/>
<accession>A0A2K3P7S0</accession>
<dbReference type="PANTHER" id="PTHR33710:SF64">
    <property type="entry name" value="ENDONUCLEASE_EXONUCLEASE_PHOSPHATASE DOMAIN-CONTAINING PROTEIN"/>
    <property type="match status" value="1"/>
</dbReference>
<dbReference type="AlphaFoldDB" id="A0A2K3P7S0"/>
<dbReference type="PANTHER" id="PTHR33710">
    <property type="entry name" value="BNAC02G09200D PROTEIN"/>
    <property type="match status" value="1"/>
</dbReference>
<dbReference type="SUPFAM" id="SSF56219">
    <property type="entry name" value="DNase I-like"/>
    <property type="match status" value="1"/>
</dbReference>
<dbReference type="GO" id="GO:0032259">
    <property type="term" value="P:methylation"/>
    <property type="evidence" value="ECO:0007669"/>
    <property type="project" value="UniProtKB-KW"/>
</dbReference>
<protein>
    <submittedName>
        <fullName evidence="2">Histone-lysine N-methyltransferase</fullName>
    </submittedName>
</protein>
<sequence>MWRKVKKAEKRLQNRKGVDKNQNALENDANGKRMLWRKLSDLVGSKPRARWCVMGDFNAIKSESERKRVRDLTRVKMVEFENFMSEAELIDLPLIGRRFTWSNLEGSAMSHIDMFLFSEGYLNGQHVLNGVWTKGSQIIVQSLSVRKRRIGVNWKGIIIL</sequence>
<feature type="region of interest" description="Disordered" evidence="1">
    <location>
        <begin position="1"/>
        <end position="24"/>
    </location>
</feature>
<name>A0A2K3P7S0_TRIPR</name>
<dbReference type="Gene3D" id="3.60.10.10">
    <property type="entry name" value="Endonuclease/exonuclease/phosphatase"/>
    <property type="match status" value="1"/>
</dbReference>